<name>A0A370TDB5_9HELO</name>
<evidence type="ECO:0000256" key="1">
    <source>
        <dbReference type="ARBA" id="ARBA00000707"/>
    </source>
</evidence>
<evidence type="ECO:0000256" key="8">
    <source>
        <dbReference type="SAM" id="MobiDB-lite"/>
    </source>
</evidence>
<organism evidence="10 11">
    <name type="scientific">Venustampulla echinocandica</name>
    <dbReference type="NCBI Taxonomy" id="2656787"/>
    <lineage>
        <taxon>Eukaryota</taxon>
        <taxon>Fungi</taxon>
        <taxon>Dikarya</taxon>
        <taxon>Ascomycota</taxon>
        <taxon>Pezizomycotina</taxon>
        <taxon>Leotiomycetes</taxon>
        <taxon>Helotiales</taxon>
        <taxon>Pleuroascaceae</taxon>
        <taxon>Venustampulla</taxon>
    </lineage>
</organism>
<evidence type="ECO:0000256" key="4">
    <source>
        <dbReference type="ARBA" id="ARBA00022801"/>
    </source>
</evidence>
<dbReference type="PANTHER" id="PTHR10589:SF29">
    <property type="entry name" value="UBIQUITIN CARBOXYL-TERMINAL HYDROLASE"/>
    <property type="match status" value="1"/>
</dbReference>
<dbReference type="PROSITE" id="PS52048">
    <property type="entry name" value="UCH_DOMAIN"/>
    <property type="match status" value="1"/>
</dbReference>
<evidence type="ECO:0000313" key="11">
    <source>
        <dbReference type="Proteomes" id="UP000254866"/>
    </source>
</evidence>
<dbReference type="Gene3D" id="3.40.532.10">
    <property type="entry name" value="Peptidase C12, ubiquitin carboxyl-terminal hydrolase"/>
    <property type="match status" value="1"/>
</dbReference>
<dbReference type="FunFam" id="3.40.532.10:FF:000010">
    <property type="entry name" value="Ubiquitin carboxyl-terminal hydrolase"/>
    <property type="match status" value="1"/>
</dbReference>
<dbReference type="GO" id="GO:0016579">
    <property type="term" value="P:protein deubiquitination"/>
    <property type="evidence" value="ECO:0007669"/>
    <property type="project" value="TreeGrafter"/>
</dbReference>
<feature type="domain" description="UCH catalytic" evidence="9">
    <location>
        <begin position="44"/>
        <end position="294"/>
    </location>
</feature>
<evidence type="ECO:0000256" key="3">
    <source>
        <dbReference type="ARBA" id="ARBA00022786"/>
    </source>
</evidence>
<comment type="similarity">
    <text evidence="6 7">Belongs to the peptidase C12 family.</text>
</comment>
<dbReference type="GO" id="GO:0006511">
    <property type="term" value="P:ubiquitin-dependent protein catabolic process"/>
    <property type="evidence" value="ECO:0007669"/>
    <property type="project" value="UniProtKB-UniRule"/>
</dbReference>
<dbReference type="InterPro" id="IPR001578">
    <property type="entry name" value="Peptidase_C12_UCH"/>
</dbReference>
<evidence type="ECO:0000313" key="10">
    <source>
        <dbReference type="EMBL" id="RDL32468.1"/>
    </source>
</evidence>
<dbReference type="RefSeq" id="XP_031866190.1">
    <property type="nucleotide sequence ID" value="XM_032017547.1"/>
</dbReference>
<accession>A0A370TDB5</accession>
<dbReference type="GO" id="GO:0004843">
    <property type="term" value="F:cysteine-type deubiquitinase activity"/>
    <property type="evidence" value="ECO:0007669"/>
    <property type="project" value="UniProtKB-UniRule"/>
</dbReference>
<evidence type="ECO:0000259" key="9">
    <source>
        <dbReference type="PROSITE" id="PS52048"/>
    </source>
</evidence>
<protein>
    <recommendedName>
        <fullName evidence="7">Ubiquitin carboxyl-terminal hydrolase</fullName>
        <ecNumber evidence="7">3.4.19.12</ecNumber>
    </recommendedName>
</protein>
<feature type="region of interest" description="Disordered" evidence="8">
    <location>
        <begin position="1"/>
        <end position="32"/>
    </location>
</feature>
<dbReference type="Pfam" id="PF01088">
    <property type="entry name" value="Peptidase_C12"/>
    <property type="match status" value="1"/>
</dbReference>
<gene>
    <name evidence="10" type="ORF">BP5553_08924</name>
</gene>
<dbReference type="InterPro" id="IPR038765">
    <property type="entry name" value="Papain-like_cys_pep_sf"/>
</dbReference>
<dbReference type="AlphaFoldDB" id="A0A370TDB5"/>
<dbReference type="Proteomes" id="UP000254866">
    <property type="component" value="Unassembled WGS sequence"/>
</dbReference>
<dbReference type="PRINTS" id="PR00707">
    <property type="entry name" value="UBCTHYDRLASE"/>
</dbReference>
<keyword evidence="3 6" id="KW-0833">Ubl conjugation pathway</keyword>
<feature type="compositionally biased region" description="Basic residues" evidence="8">
    <location>
        <begin position="210"/>
        <end position="219"/>
    </location>
</feature>
<sequence length="444" mass="50072">MAQPGPATRTLRKRKDPVSTNDDSGAVMEAMKPLTDEERRSWKGWVELESDPALFNFILREYGVRDVKIQEVLALDDEMLGLLPNPVYGLIFLFKYRDEDEDAKAETEVETKTKASKCPKQVWFANQTTNNACATVALLNIVMNVPEINLGDVLSVFKKHTQGLKPAYRGQRLGCNDFIRSIHNSFVRRMDILNADLALQGEFERWKRIKNNPRRKKTSNTKTKPKDEDEPGYHFIAYVPIDNVVWRLDGLQRHPTKLGPSGDNWMAVARDNIYRRICQYEDDGVQFSLLALGASPLRTLPKKIAASMKSVMAVEEVLSLVLPDWKLFVTGDIPPTASELCESFGVTNDLIETTELPISTKEDLEKTGSDPQKLMELRLRMVGDYAALCRSYLEEAALIGQEDDQAAKRKEDHTPVIYSAIKKIAEAGVLKGIVADIRENGMKL</sequence>
<dbReference type="PANTHER" id="PTHR10589">
    <property type="entry name" value="UBIQUITIN CARBOXYL-TERMINAL HYDROLASE"/>
    <property type="match status" value="1"/>
</dbReference>
<dbReference type="EMBL" id="NPIC01000010">
    <property type="protein sequence ID" value="RDL32468.1"/>
    <property type="molecule type" value="Genomic_DNA"/>
</dbReference>
<evidence type="ECO:0000256" key="6">
    <source>
        <dbReference type="PROSITE-ProRule" id="PRU01393"/>
    </source>
</evidence>
<keyword evidence="5 6" id="KW-0788">Thiol protease</keyword>
<evidence type="ECO:0000256" key="7">
    <source>
        <dbReference type="RuleBase" id="RU361215"/>
    </source>
</evidence>
<evidence type="ECO:0000256" key="5">
    <source>
        <dbReference type="ARBA" id="ARBA00022807"/>
    </source>
</evidence>
<feature type="region of interest" description="Disordered" evidence="8">
    <location>
        <begin position="210"/>
        <end position="229"/>
    </location>
</feature>
<evidence type="ECO:0000256" key="2">
    <source>
        <dbReference type="ARBA" id="ARBA00022670"/>
    </source>
</evidence>
<feature type="site" description="Important for enzyme activity" evidence="6">
    <location>
        <position position="249"/>
    </location>
</feature>
<keyword evidence="2 6" id="KW-0645">Protease</keyword>
<dbReference type="EC" id="3.4.19.12" evidence="7"/>
<dbReference type="GO" id="GO:0005737">
    <property type="term" value="C:cytoplasm"/>
    <property type="evidence" value="ECO:0007669"/>
    <property type="project" value="TreeGrafter"/>
</dbReference>
<dbReference type="GeneID" id="43601773"/>
<dbReference type="SUPFAM" id="SSF54001">
    <property type="entry name" value="Cysteine proteinases"/>
    <property type="match status" value="1"/>
</dbReference>
<dbReference type="OrthoDB" id="1924260at2759"/>
<dbReference type="InterPro" id="IPR036959">
    <property type="entry name" value="Peptidase_C12_UCH_sf"/>
</dbReference>
<proteinExistence type="inferred from homology"/>
<reference evidence="10 11" key="1">
    <citation type="journal article" date="2018" name="IMA Fungus">
        <title>IMA Genome-F 9: Draft genome sequence of Annulohypoxylon stygium, Aspergillus mulundensis, Berkeleyomyces basicola (syn. Thielaviopsis basicola), Ceratocystis smalleyi, two Cercospora beticola strains, Coleophoma cylindrospora, Fusarium fracticaudum, Phialophora cf. hyalina, and Morchella septimelata.</title>
        <authorList>
            <person name="Wingfield B.D."/>
            <person name="Bills G.F."/>
            <person name="Dong Y."/>
            <person name="Huang W."/>
            <person name="Nel W.J."/>
            <person name="Swalarsk-Parry B.S."/>
            <person name="Vaghefi N."/>
            <person name="Wilken P.M."/>
            <person name="An Z."/>
            <person name="de Beer Z.W."/>
            <person name="De Vos L."/>
            <person name="Chen L."/>
            <person name="Duong T.A."/>
            <person name="Gao Y."/>
            <person name="Hammerbacher A."/>
            <person name="Kikkert J.R."/>
            <person name="Li Y."/>
            <person name="Li H."/>
            <person name="Li K."/>
            <person name="Li Q."/>
            <person name="Liu X."/>
            <person name="Ma X."/>
            <person name="Naidoo K."/>
            <person name="Pethybridge S.J."/>
            <person name="Sun J."/>
            <person name="Steenkamp E.T."/>
            <person name="van der Nest M.A."/>
            <person name="van Wyk S."/>
            <person name="Wingfield M.J."/>
            <person name="Xiong C."/>
            <person name="Yue Q."/>
            <person name="Zhang X."/>
        </authorList>
    </citation>
    <scope>NUCLEOTIDE SEQUENCE [LARGE SCALE GENOMIC DNA]</scope>
    <source>
        <strain evidence="10 11">BP 5553</strain>
    </source>
</reference>
<feature type="active site" description="Nucleophile" evidence="6">
    <location>
        <position position="133"/>
    </location>
</feature>
<feature type="site" description="Transition state stabilizer" evidence="6">
    <location>
        <position position="127"/>
    </location>
</feature>
<comment type="catalytic activity">
    <reaction evidence="1 6 7">
        <text>Thiol-dependent hydrolysis of ester, thioester, amide, peptide and isopeptide bonds formed by the C-terminal Gly of ubiquitin (a 76-residue protein attached to proteins as an intracellular targeting signal).</text>
        <dbReference type="EC" id="3.4.19.12"/>
    </reaction>
</comment>
<keyword evidence="4 6" id="KW-0378">Hydrolase</keyword>
<dbReference type="STRING" id="2656787.A0A370TDB5"/>
<keyword evidence="11" id="KW-1185">Reference proteome</keyword>
<comment type="caution">
    <text evidence="10">The sequence shown here is derived from an EMBL/GenBank/DDBJ whole genome shotgun (WGS) entry which is preliminary data.</text>
</comment>
<feature type="active site" description="Proton donor" evidence="6">
    <location>
        <position position="234"/>
    </location>
</feature>